<keyword evidence="5 6" id="KW-0482">Metalloprotease</keyword>
<evidence type="ECO:0000256" key="1">
    <source>
        <dbReference type="ARBA" id="ARBA00022670"/>
    </source>
</evidence>
<evidence type="ECO:0000256" key="3">
    <source>
        <dbReference type="ARBA" id="ARBA00022801"/>
    </source>
</evidence>
<dbReference type="PANTHER" id="PTHR34978:SF3">
    <property type="entry name" value="SLR0241 PROTEIN"/>
    <property type="match status" value="1"/>
</dbReference>
<dbReference type="OrthoDB" id="9785340at2"/>
<feature type="transmembrane region" description="Helical" evidence="7">
    <location>
        <begin position="98"/>
        <end position="116"/>
    </location>
</feature>
<keyword evidence="3 6" id="KW-0378">Hydrolase</keyword>
<evidence type="ECO:0000259" key="9">
    <source>
        <dbReference type="Pfam" id="PF01435"/>
    </source>
</evidence>
<dbReference type="GO" id="GO:0046872">
    <property type="term" value="F:metal ion binding"/>
    <property type="evidence" value="ECO:0007669"/>
    <property type="project" value="UniProtKB-KW"/>
</dbReference>
<keyword evidence="2" id="KW-0479">Metal-binding</keyword>
<evidence type="ECO:0000256" key="4">
    <source>
        <dbReference type="ARBA" id="ARBA00022833"/>
    </source>
</evidence>
<dbReference type="PANTHER" id="PTHR34978">
    <property type="entry name" value="POSSIBLE SENSOR-TRANSDUCER PROTEIN BLAR"/>
    <property type="match status" value="1"/>
</dbReference>
<evidence type="ECO:0000256" key="2">
    <source>
        <dbReference type="ARBA" id="ARBA00022723"/>
    </source>
</evidence>
<keyword evidence="7" id="KW-0472">Membrane</keyword>
<dbReference type="Pfam" id="PF01435">
    <property type="entry name" value="Peptidase_M48"/>
    <property type="match status" value="1"/>
</dbReference>
<comment type="cofactor">
    <cofactor evidence="6">
        <name>Zn(2+)</name>
        <dbReference type="ChEBI" id="CHEBI:29105"/>
    </cofactor>
    <text evidence="6">Binds 1 zinc ion per subunit.</text>
</comment>
<dbReference type="InterPro" id="IPR052173">
    <property type="entry name" value="Beta-lactam_resp_regulator"/>
</dbReference>
<dbReference type="InterPro" id="IPR001915">
    <property type="entry name" value="Peptidase_M48"/>
</dbReference>
<evidence type="ECO:0000256" key="6">
    <source>
        <dbReference type="RuleBase" id="RU003983"/>
    </source>
</evidence>
<dbReference type="GO" id="GO:0004222">
    <property type="term" value="F:metalloendopeptidase activity"/>
    <property type="evidence" value="ECO:0007669"/>
    <property type="project" value="InterPro"/>
</dbReference>
<comment type="similarity">
    <text evidence="6">Belongs to the peptidase M48 family.</text>
</comment>
<dbReference type="RefSeq" id="WP_130293568.1">
    <property type="nucleotide sequence ID" value="NZ_SHKL01000001.1"/>
</dbReference>
<evidence type="ECO:0000256" key="7">
    <source>
        <dbReference type="SAM" id="Phobius"/>
    </source>
</evidence>
<proteinExistence type="inferred from homology"/>
<name>A0A4Q7V3I8_PSEST</name>
<evidence type="ECO:0000313" key="11">
    <source>
        <dbReference type="Proteomes" id="UP000291591"/>
    </source>
</evidence>
<evidence type="ECO:0000256" key="5">
    <source>
        <dbReference type="ARBA" id="ARBA00023049"/>
    </source>
</evidence>
<organism evidence="10 11">
    <name type="scientific">Pseudonocardia sediminis</name>
    <dbReference type="NCBI Taxonomy" id="1397368"/>
    <lineage>
        <taxon>Bacteria</taxon>
        <taxon>Bacillati</taxon>
        <taxon>Actinomycetota</taxon>
        <taxon>Actinomycetes</taxon>
        <taxon>Pseudonocardiales</taxon>
        <taxon>Pseudonocardiaceae</taxon>
        <taxon>Pseudonocardia</taxon>
    </lineage>
</organism>
<dbReference type="Proteomes" id="UP000291591">
    <property type="component" value="Unassembled WGS sequence"/>
</dbReference>
<protein>
    <submittedName>
        <fullName evidence="10">Zn-dependent protease with chaperone function</fullName>
    </submittedName>
</protein>
<dbReference type="CDD" id="cd07326">
    <property type="entry name" value="M56_BlaR1_MecR1_like"/>
    <property type="match status" value="1"/>
</dbReference>
<feature type="signal peptide" evidence="8">
    <location>
        <begin position="1"/>
        <end position="17"/>
    </location>
</feature>
<feature type="domain" description="Peptidase M48" evidence="9">
    <location>
        <begin position="148"/>
        <end position="202"/>
    </location>
</feature>
<feature type="transmembrane region" description="Helical" evidence="7">
    <location>
        <begin position="296"/>
        <end position="322"/>
    </location>
</feature>
<keyword evidence="7" id="KW-1133">Transmembrane helix</keyword>
<evidence type="ECO:0000313" key="10">
    <source>
        <dbReference type="EMBL" id="RZT89197.1"/>
    </source>
</evidence>
<keyword evidence="7" id="KW-0812">Transmembrane</keyword>
<dbReference type="Gene3D" id="3.30.2010.10">
    <property type="entry name" value="Metalloproteases ('zincins'), catalytic domain"/>
    <property type="match status" value="1"/>
</dbReference>
<evidence type="ECO:0000256" key="8">
    <source>
        <dbReference type="SAM" id="SignalP"/>
    </source>
</evidence>
<gene>
    <name evidence="10" type="ORF">EV383_6156</name>
</gene>
<comment type="caution">
    <text evidence="10">The sequence shown here is derived from an EMBL/GenBank/DDBJ whole genome shotgun (WGS) entry which is preliminary data.</text>
</comment>
<dbReference type="EMBL" id="SHKL01000001">
    <property type="protein sequence ID" value="RZT89197.1"/>
    <property type="molecule type" value="Genomic_DNA"/>
</dbReference>
<dbReference type="GO" id="GO:0006508">
    <property type="term" value="P:proteolysis"/>
    <property type="evidence" value="ECO:0007669"/>
    <property type="project" value="UniProtKB-KW"/>
</dbReference>
<feature type="transmembrane region" description="Helical" evidence="7">
    <location>
        <begin position="33"/>
        <end position="56"/>
    </location>
</feature>
<accession>A0A4Q7V3I8</accession>
<reference evidence="10 11" key="1">
    <citation type="submission" date="2019-02" db="EMBL/GenBank/DDBJ databases">
        <title>Sequencing the genomes of 1000 actinobacteria strains.</title>
        <authorList>
            <person name="Klenk H.-P."/>
        </authorList>
    </citation>
    <scope>NUCLEOTIDE SEQUENCE [LARGE SCALE GENOMIC DNA]</scope>
    <source>
        <strain evidence="10 11">DSM 45779</strain>
    </source>
</reference>
<sequence>MTVAVTLLLGAAIVALAAPRVLRATAARAADPVTVIVGWFLAIAGVLATTVVGLLLTTFPRGAVDTPLAHLVRRPWWYAVANAPDLLVYRIAGWVAPVLLVLLAGRLAVVAVREVVRARRQVGATLEVLRVLAETDRCPAGGPPTLWLRSDRVAAFSYGGHGGAVVLTDGLRARLAEDGVAAVVAHERAHVRGRHHLLIAVAEVLARAFPAVRLLAEAPAALREQVELAADLSAVRHCGPDAVRNALMVLTGAGTPERALAMARDAVDVRLRRLAGAARTPSATARVTRCGLLGTAFAATPVLAASALLLSLSVLTAAAAALT</sequence>
<keyword evidence="11" id="KW-1185">Reference proteome</keyword>
<dbReference type="AlphaFoldDB" id="A0A4Q7V3I8"/>
<keyword evidence="4 6" id="KW-0862">Zinc</keyword>
<keyword evidence="8" id="KW-0732">Signal</keyword>
<feature type="chain" id="PRO_5039379288" evidence="8">
    <location>
        <begin position="18"/>
        <end position="323"/>
    </location>
</feature>
<keyword evidence="1 6" id="KW-0645">Protease</keyword>